<evidence type="ECO:0000256" key="1">
    <source>
        <dbReference type="SAM" id="Coils"/>
    </source>
</evidence>
<keyword evidence="3" id="KW-1185">Reference proteome</keyword>
<dbReference type="EMBL" id="ASPP01006559">
    <property type="protein sequence ID" value="ETO28626.1"/>
    <property type="molecule type" value="Genomic_DNA"/>
</dbReference>
<evidence type="ECO:0000313" key="2">
    <source>
        <dbReference type="EMBL" id="ETO28626.1"/>
    </source>
</evidence>
<gene>
    <name evidence="2" type="ORF">RFI_08503</name>
</gene>
<feature type="coiled-coil region" evidence="1">
    <location>
        <begin position="52"/>
        <end position="91"/>
    </location>
</feature>
<evidence type="ECO:0000313" key="3">
    <source>
        <dbReference type="Proteomes" id="UP000023152"/>
    </source>
</evidence>
<name>X6NRH2_RETFI</name>
<protein>
    <submittedName>
        <fullName evidence="2">Uncharacterized protein</fullName>
    </submittedName>
</protein>
<dbReference type="Proteomes" id="UP000023152">
    <property type="component" value="Unassembled WGS sequence"/>
</dbReference>
<sequence length="103" mass="11864">MFENKWDKFNRILPEALRGCLLIILSGDAKYVHVIGGNNGIKEVATHTKIDIIEEEEEEVAIEQEAEAMEKEELKRERKNAEKIINNQNQTSPITKLKVDIFL</sequence>
<comment type="caution">
    <text evidence="2">The sequence shown here is derived from an EMBL/GenBank/DDBJ whole genome shotgun (WGS) entry which is preliminary data.</text>
</comment>
<accession>X6NRH2</accession>
<proteinExistence type="predicted"/>
<keyword evidence="1" id="KW-0175">Coiled coil</keyword>
<dbReference type="AlphaFoldDB" id="X6NRH2"/>
<reference evidence="2 3" key="1">
    <citation type="journal article" date="2013" name="Curr. Biol.">
        <title>The Genome of the Foraminiferan Reticulomyxa filosa.</title>
        <authorList>
            <person name="Glockner G."/>
            <person name="Hulsmann N."/>
            <person name="Schleicher M."/>
            <person name="Noegel A.A."/>
            <person name="Eichinger L."/>
            <person name="Gallinger C."/>
            <person name="Pawlowski J."/>
            <person name="Sierra R."/>
            <person name="Euteneuer U."/>
            <person name="Pillet L."/>
            <person name="Moustafa A."/>
            <person name="Platzer M."/>
            <person name="Groth M."/>
            <person name="Szafranski K."/>
            <person name="Schliwa M."/>
        </authorList>
    </citation>
    <scope>NUCLEOTIDE SEQUENCE [LARGE SCALE GENOMIC DNA]</scope>
</reference>
<organism evidence="2 3">
    <name type="scientific">Reticulomyxa filosa</name>
    <dbReference type="NCBI Taxonomy" id="46433"/>
    <lineage>
        <taxon>Eukaryota</taxon>
        <taxon>Sar</taxon>
        <taxon>Rhizaria</taxon>
        <taxon>Retaria</taxon>
        <taxon>Foraminifera</taxon>
        <taxon>Monothalamids</taxon>
        <taxon>Reticulomyxidae</taxon>
        <taxon>Reticulomyxa</taxon>
    </lineage>
</organism>